<protein>
    <recommendedName>
        <fullName evidence="4">Pilus assembly protein</fullName>
    </recommendedName>
</protein>
<accession>A0A7M4DM68</accession>
<evidence type="ECO:0000256" key="1">
    <source>
        <dbReference type="SAM" id="Phobius"/>
    </source>
</evidence>
<dbReference type="AlphaFoldDB" id="A0A7M4DM68"/>
<keyword evidence="1" id="KW-0812">Transmembrane</keyword>
<keyword evidence="1" id="KW-0472">Membrane</keyword>
<feature type="transmembrane region" description="Helical" evidence="1">
    <location>
        <begin position="21"/>
        <end position="42"/>
    </location>
</feature>
<evidence type="ECO:0000313" key="2">
    <source>
        <dbReference type="EMBL" id="VZO38400.1"/>
    </source>
</evidence>
<dbReference type="RefSeq" id="WP_231955456.1">
    <property type="nucleotide sequence ID" value="NZ_CACRYJ010000046.1"/>
</dbReference>
<gene>
    <name evidence="2" type="ORF">HALOF300_03236</name>
</gene>
<name>A0A7M4DM68_9MICO</name>
<keyword evidence="1" id="KW-1133">Transmembrane helix</keyword>
<comment type="caution">
    <text evidence="2">The sequence shown here is derived from an EMBL/GenBank/DDBJ whole genome shotgun (WGS) entry which is preliminary data.</text>
</comment>
<evidence type="ECO:0000313" key="3">
    <source>
        <dbReference type="Proteomes" id="UP000419743"/>
    </source>
</evidence>
<proteinExistence type="predicted"/>
<keyword evidence="3" id="KW-1185">Reference proteome</keyword>
<dbReference type="EMBL" id="CACRYJ010000046">
    <property type="protein sequence ID" value="VZO38400.1"/>
    <property type="molecule type" value="Genomic_DNA"/>
</dbReference>
<dbReference type="Proteomes" id="UP000419743">
    <property type="component" value="Unassembled WGS sequence"/>
</dbReference>
<evidence type="ECO:0008006" key="4">
    <source>
        <dbReference type="Google" id="ProtNLM"/>
    </source>
</evidence>
<reference evidence="2 3" key="1">
    <citation type="submission" date="2019-11" db="EMBL/GenBank/DDBJ databases">
        <authorList>
            <person name="Criscuolo A."/>
        </authorList>
    </citation>
    <scope>NUCLEOTIDE SEQUENCE [LARGE SCALE GENOMIC DNA]</scope>
    <source>
        <strain evidence="2">CIP111667</strain>
    </source>
</reference>
<sequence>MRLAAWLRARLDRAGAAERGSAVVEFLGISLLVLVPIVYLIITLGRIEAASFAAEGAARDAGRLIADAETMEEGLALAALAVELAFADQEIAVDGGDALTVTCAEDPCLSPGAYIHLRVDTTVRLPGAPSFMADALPMEVAIEAEAMTAVDTYREQP</sequence>
<organism evidence="2 3">
    <name type="scientific">Occultella aeris</name>
    <dbReference type="NCBI Taxonomy" id="2761496"/>
    <lineage>
        <taxon>Bacteria</taxon>
        <taxon>Bacillati</taxon>
        <taxon>Actinomycetota</taxon>
        <taxon>Actinomycetes</taxon>
        <taxon>Micrococcales</taxon>
        <taxon>Ruaniaceae</taxon>
        <taxon>Occultella</taxon>
    </lineage>
</organism>